<sequence length="162" mass="17844">MRAHLSHLSSILQHNLPHAHVPRSVELGATARNSYPGMGSEVRRSAPQVCDSCLFSSDVCLVHRAEVHGEPWRGMGGSNMAKMRKPGPGIVRGRDEGRGQACPGAFRVSRWRAAQGVSCRDVREVHARLPEGVRFEAVRVVGSLDYREERLRWTLLGLDGDG</sequence>
<organism evidence="2 3">
    <name type="scientific">Colletotrichum musicola</name>
    <dbReference type="NCBI Taxonomy" id="2175873"/>
    <lineage>
        <taxon>Eukaryota</taxon>
        <taxon>Fungi</taxon>
        <taxon>Dikarya</taxon>
        <taxon>Ascomycota</taxon>
        <taxon>Pezizomycotina</taxon>
        <taxon>Sordariomycetes</taxon>
        <taxon>Hypocreomycetidae</taxon>
        <taxon>Glomerellales</taxon>
        <taxon>Glomerellaceae</taxon>
        <taxon>Colletotrichum</taxon>
        <taxon>Colletotrichum orchidearum species complex</taxon>
    </lineage>
</organism>
<gene>
    <name evidence="2" type="ORF">CMUS01_05772</name>
</gene>
<accession>A0A8H6NJR9</accession>
<protein>
    <submittedName>
        <fullName evidence="2">Uncharacterized protein</fullName>
    </submittedName>
</protein>
<dbReference type="EMBL" id="WIGM01000177">
    <property type="protein sequence ID" value="KAF6835398.1"/>
    <property type="molecule type" value="Genomic_DNA"/>
</dbReference>
<evidence type="ECO:0000313" key="2">
    <source>
        <dbReference type="EMBL" id="KAF6835398.1"/>
    </source>
</evidence>
<feature type="region of interest" description="Disordered" evidence="1">
    <location>
        <begin position="76"/>
        <end position="97"/>
    </location>
</feature>
<name>A0A8H6NJR9_9PEZI</name>
<keyword evidence="3" id="KW-1185">Reference proteome</keyword>
<proteinExistence type="predicted"/>
<dbReference type="Proteomes" id="UP000639643">
    <property type="component" value="Unassembled WGS sequence"/>
</dbReference>
<dbReference type="AlphaFoldDB" id="A0A8H6NJR9"/>
<comment type="caution">
    <text evidence="2">The sequence shown here is derived from an EMBL/GenBank/DDBJ whole genome shotgun (WGS) entry which is preliminary data.</text>
</comment>
<reference evidence="2" key="1">
    <citation type="journal article" date="2020" name="Phytopathology">
        <title>Genome Sequence Resources of Colletotrichum truncatum, C. plurivorum, C. musicola, and C. sojae: Four Species Pathogenic to Soybean (Glycine max).</title>
        <authorList>
            <person name="Rogerio F."/>
            <person name="Boufleur T.R."/>
            <person name="Ciampi-Guillardi M."/>
            <person name="Sukno S.A."/>
            <person name="Thon M.R."/>
            <person name="Massola Junior N.S."/>
            <person name="Baroncelli R."/>
        </authorList>
    </citation>
    <scope>NUCLEOTIDE SEQUENCE</scope>
    <source>
        <strain evidence="2">LFN0074</strain>
    </source>
</reference>
<evidence type="ECO:0000313" key="3">
    <source>
        <dbReference type="Proteomes" id="UP000639643"/>
    </source>
</evidence>
<evidence type="ECO:0000256" key="1">
    <source>
        <dbReference type="SAM" id="MobiDB-lite"/>
    </source>
</evidence>